<dbReference type="InterPro" id="IPR016462">
    <property type="entry name" value="ModE"/>
</dbReference>
<sequence>MKEITMQMQQLMSTPLRHGRRWDYLELLERIDTTGSISAASKAMGMSYKAAWEAVLMVNNLSEEPVVERQAGGQHGGGTNLTAYGRRMVMVYRHMEKEHARILSQLGQVADNFEQYFQLIRRFDMQTSSRNQFLGTVTKVTNGPINSEVILDIGGGDELVAVITHNSVDHLGLAPGAQAYALVKAPWVILAKDDGKIKTSARNNLRGTIVSIQEGAVNAEVIIELPGGKTVTAIITNDSVQDMELKVGDKACALIKASHIILAVSN</sequence>
<dbReference type="NCBIfam" id="TIGR00638">
    <property type="entry name" value="Mop"/>
    <property type="match status" value="2"/>
</dbReference>
<gene>
    <name evidence="8" type="ORF">BWK73_35405</name>
</gene>
<evidence type="ECO:0000256" key="3">
    <source>
        <dbReference type="ARBA" id="ARBA00022505"/>
    </source>
</evidence>
<dbReference type="Proteomes" id="UP000192491">
    <property type="component" value="Unassembled WGS sequence"/>
</dbReference>
<dbReference type="Gene3D" id="1.10.10.10">
    <property type="entry name" value="Winged helix-like DNA-binding domain superfamily/Winged helix DNA-binding domain"/>
    <property type="match status" value="1"/>
</dbReference>
<feature type="domain" description="Mop" evidence="7">
    <location>
        <begin position="198"/>
        <end position="264"/>
    </location>
</feature>
<dbReference type="InterPro" id="IPR004606">
    <property type="entry name" value="Mop_domain"/>
</dbReference>
<dbReference type="PANTHER" id="PTHR30432:SF1">
    <property type="entry name" value="DNA-BINDING TRANSCRIPTIONAL DUAL REGULATOR MODE"/>
    <property type="match status" value="1"/>
</dbReference>
<dbReference type="InterPro" id="IPR036390">
    <property type="entry name" value="WH_DNA-bd_sf"/>
</dbReference>
<evidence type="ECO:0000256" key="2">
    <source>
        <dbReference type="ARBA" id="ARBA00022448"/>
    </source>
</evidence>
<dbReference type="PROSITE" id="PS51866">
    <property type="entry name" value="MOP"/>
    <property type="match status" value="2"/>
</dbReference>
<accession>A0A1Y1QGC0</accession>
<dbReference type="GO" id="GO:0030151">
    <property type="term" value="F:molybdenum ion binding"/>
    <property type="evidence" value="ECO:0007669"/>
    <property type="project" value="UniProtKB-UniRule"/>
</dbReference>
<comment type="similarity">
    <text evidence="1 5">Belongs to the ModE family.</text>
</comment>
<dbReference type="AlphaFoldDB" id="A0A1Y1QGC0"/>
<dbReference type="GO" id="GO:0015689">
    <property type="term" value="P:molybdate ion transport"/>
    <property type="evidence" value="ECO:0007669"/>
    <property type="project" value="UniProtKB-UniRule"/>
</dbReference>
<keyword evidence="3 5" id="KW-0500">Molybdenum</keyword>
<dbReference type="InterPro" id="IPR051815">
    <property type="entry name" value="Molybdate_resp_trans_reg"/>
</dbReference>
<organism evidence="8 9">
    <name type="scientific">Thiothrix lacustris</name>
    <dbReference type="NCBI Taxonomy" id="525917"/>
    <lineage>
        <taxon>Bacteria</taxon>
        <taxon>Pseudomonadati</taxon>
        <taxon>Pseudomonadota</taxon>
        <taxon>Gammaproteobacteria</taxon>
        <taxon>Thiotrichales</taxon>
        <taxon>Thiotrichaceae</taxon>
        <taxon>Thiothrix</taxon>
    </lineage>
</organism>
<proteinExistence type="inferred from homology"/>
<protein>
    <submittedName>
        <fullName evidence="8">Molybdenum-dependent transcriptional regulator</fullName>
    </submittedName>
</protein>
<dbReference type="PANTHER" id="PTHR30432">
    <property type="entry name" value="TRANSCRIPTIONAL REGULATOR MODE"/>
    <property type="match status" value="1"/>
</dbReference>
<dbReference type="InterPro" id="IPR005116">
    <property type="entry name" value="Transp-assoc_OB_typ1"/>
</dbReference>
<dbReference type="InterPro" id="IPR008995">
    <property type="entry name" value="Mo/tungstate-bd_C_term_dom"/>
</dbReference>
<evidence type="ECO:0000313" key="8">
    <source>
        <dbReference type="EMBL" id="OQX04718.1"/>
    </source>
</evidence>
<comment type="caution">
    <text evidence="8">The sequence shown here is derived from an EMBL/GenBank/DDBJ whole genome shotgun (WGS) entry which is preliminary data.</text>
</comment>
<keyword evidence="4" id="KW-0677">Repeat</keyword>
<keyword evidence="2 5" id="KW-0813">Transport</keyword>
<evidence type="ECO:0000259" key="7">
    <source>
        <dbReference type="PROSITE" id="PS51866"/>
    </source>
</evidence>
<dbReference type="SUPFAM" id="SSF50331">
    <property type="entry name" value="MOP-like"/>
    <property type="match status" value="2"/>
</dbReference>
<evidence type="ECO:0000256" key="4">
    <source>
        <dbReference type="ARBA" id="ARBA00022737"/>
    </source>
</evidence>
<dbReference type="InterPro" id="IPR036388">
    <property type="entry name" value="WH-like_DNA-bd_sf"/>
</dbReference>
<dbReference type="EMBL" id="MTEJ01000323">
    <property type="protein sequence ID" value="OQX04718.1"/>
    <property type="molecule type" value="Genomic_DNA"/>
</dbReference>
<evidence type="ECO:0000256" key="6">
    <source>
        <dbReference type="PIRSR" id="PIRSR005763-1"/>
    </source>
</evidence>
<reference evidence="8 9" key="1">
    <citation type="submission" date="2017-01" db="EMBL/GenBank/DDBJ databases">
        <title>Novel large sulfur bacteria in the metagenomes of groundwater-fed chemosynthetic microbial mats in the Lake Huron basin.</title>
        <authorList>
            <person name="Sharrar A.M."/>
            <person name="Flood B.E."/>
            <person name="Bailey J.V."/>
            <person name="Jones D.S."/>
            <person name="Biddanda B."/>
            <person name="Ruberg S.A."/>
            <person name="Marcus D.N."/>
            <person name="Dick G.J."/>
        </authorList>
    </citation>
    <scope>NUCLEOTIDE SEQUENCE [LARGE SCALE GENOMIC DNA]</scope>
    <source>
        <strain evidence="8">A8</strain>
    </source>
</reference>
<evidence type="ECO:0000313" key="9">
    <source>
        <dbReference type="Proteomes" id="UP000192491"/>
    </source>
</evidence>
<dbReference type="PIRSF" id="PIRSF005763">
    <property type="entry name" value="Txn_reg_ModE"/>
    <property type="match status" value="1"/>
</dbReference>
<dbReference type="Pfam" id="PF03459">
    <property type="entry name" value="TOBE"/>
    <property type="match status" value="2"/>
</dbReference>
<dbReference type="Gene3D" id="2.40.50.100">
    <property type="match status" value="2"/>
</dbReference>
<feature type="domain" description="Mop" evidence="7">
    <location>
        <begin position="126"/>
        <end position="192"/>
    </location>
</feature>
<evidence type="ECO:0000256" key="5">
    <source>
        <dbReference type="PIRNR" id="PIRNR005763"/>
    </source>
</evidence>
<name>A0A1Y1QGC0_9GAMM</name>
<dbReference type="SUPFAM" id="SSF46785">
    <property type="entry name" value="Winged helix' DNA-binding domain"/>
    <property type="match status" value="1"/>
</dbReference>
<dbReference type="GO" id="GO:0006355">
    <property type="term" value="P:regulation of DNA-templated transcription"/>
    <property type="evidence" value="ECO:0007669"/>
    <property type="project" value="InterPro"/>
</dbReference>
<evidence type="ECO:0000256" key="1">
    <source>
        <dbReference type="ARBA" id="ARBA00008110"/>
    </source>
</evidence>
<feature type="region of interest" description="Required for dimer formation and molybdate binding" evidence="6">
    <location>
        <begin position="127"/>
        <end position="135"/>
    </location>
</feature>